<dbReference type="Proteomes" id="UP001524499">
    <property type="component" value="Unassembled WGS sequence"/>
</dbReference>
<keyword evidence="4" id="KW-1185">Reference proteome</keyword>
<evidence type="ECO:0000313" key="4">
    <source>
        <dbReference type="Proteomes" id="UP001524499"/>
    </source>
</evidence>
<keyword evidence="2" id="KW-0732">Signal</keyword>
<evidence type="ECO:0000256" key="1">
    <source>
        <dbReference type="SAM" id="MobiDB-lite"/>
    </source>
</evidence>
<dbReference type="EMBL" id="JANIBJ010000049">
    <property type="protein sequence ID" value="MCQ8106160.1"/>
    <property type="molecule type" value="Genomic_DNA"/>
</dbReference>
<feature type="signal peptide" evidence="2">
    <location>
        <begin position="1"/>
        <end position="23"/>
    </location>
</feature>
<evidence type="ECO:0000256" key="2">
    <source>
        <dbReference type="SAM" id="SignalP"/>
    </source>
</evidence>
<dbReference type="RefSeq" id="WP_256604224.1">
    <property type="nucleotide sequence ID" value="NZ_JANIBJ010000049.1"/>
</dbReference>
<accession>A0ABT1TL33</accession>
<gene>
    <name evidence="3" type="ORF">NP590_18780</name>
</gene>
<evidence type="ECO:0008006" key="5">
    <source>
        <dbReference type="Google" id="ProtNLM"/>
    </source>
</evidence>
<name>A0ABT1TL33_9GAMM</name>
<evidence type="ECO:0000313" key="3">
    <source>
        <dbReference type="EMBL" id="MCQ8106160.1"/>
    </source>
</evidence>
<proteinExistence type="predicted"/>
<sequence>MKPGFKRILLAACLLCAGGGALTGCDSKPPQAPAGKTAAEKYTQQKTLQGLVSNDDGPVKAGIVKALTESGRVLAEVGLSDDPRYRMEVPAGTVLPIILAYYPSAEAGEEQRMVAVVVHAAASKFDINQLSTRIARQAKALGGYTHKNLVSAAEGTASVPASNKTTAGFRGDPTTQYGGWH</sequence>
<protein>
    <recommendedName>
        <fullName evidence="5">Lipoprotein</fullName>
    </recommendedName>
</protein>
<feature type="region of interest" description="Disordered" evidence="1">
    <location>
        <begin position="155"/>
        <end position="181"/>
    </location>
</feature>
<reference evidence="3 4" key="1">
    <citation type="submission" date="2022-07" db="EMBL/GenBank/DDBJ databases">
        <title>Methylomonas rivi sp. nov., Methylomonas rosea sp. nov., Methylomonas aureus sp. nov. and Methylomonas subterranea sp. nov., four novel methanotrophs isolated from a freshwater creek and the deep terrestrial subsurface.</title>
        <authorList>
            <person name="Abin C."/>
            <person name="Sankaranarayanan K."/>
            <person name="Garner C."/>
            <person name="Sindelar R."/>
            <person name="Kotary K."/>
            <person name="Garner R."/>
            <person name="Barclay S."/>
            <person name="Lawson P."/>
            <person name="Krumholz L."/>
        </authorList>
    </citation>
    <scope>NUCLEOTIDE SEQUENCE [LARGE SCALE GENOMIC DNA]</scope>
    <source>
        <strain evidence="3 4">SURF-2</strain>
    </source>
</reference>
<dbReference type="PROSITE" id="PS51257">
    <property type="entry name" value="PROKAR_LIPOPROTEIN"/>
    <property type="match status" value="1"/>
</dbReference>
<organism evidence="3 4">
    <name type="scientific">Methylomonas subterranea</name>
    <dbReference type="NCBI Taxonomy" id="2952225"/>
    <lineage>
        <taxon>Bacteria</taxon>
        <taxon>Pseudomonadati</taxon>
        <taxon>Pseudomonadota</taxon>
        <taxon>Gammaproteobacteria</taxon>
        <taxon>Methylococcales</taxon>
        <taxon>Methylococcaceae</taxon>
        <taxon>Methylomonas</taxon>
    </lineage>
</organism>
<feature type="chain" id="PRO_5045091807" description="Lipoprotein" evidence="2">
    <location>
        <begin position="24"/>
        <end position="181"/>
    </location>
</feature>
<comment type="caution">
    <text evidence="3">The sequence shown here is derived from an EMBL/GenBank/DDBJ whole genome shotgun (WGS) entry which is preliminary data.</text>
</comment>